<proteinExistence type="predicted"/>
<dbReference type="InParanoid" id="A0A0D0BHJ5"/>
<evidence type="ECO:0000313" key="1">
    <source>
        <dbReference type="EMBL" id="KIK49084.1"/>
    </source>
</evidence>
<gene>
    <name evidence="1" type="ORF">CY34DRAFT_433830</name>
</gene>
<dbReference type="HOGENOM" id="CLU_2795651_0_0_1"/>
<organism evidence="1 2">
    <name type="scientific">Suillus luteus UH-Slu-Lm8-n1</name>
    <dbReference type="NCBI Taxonomy" id="930992"/>
    <lineage>
        <taxon>Eukaryota</taxon>
        <taxon>Fungi</taxon>
        <taxon>Dikarya</taxon>
        <taxon>Basidiomycota</taxon>
        <taxon>Agaricomycotina</taxon>
        <taxon>Agaricomycetes</taxon>
        <taxon>Agaricomycetidae</taxon>
        <taxon>Boletales</taxon>
        <taxon>Suillineae</taxon>
        <taxon>Suillaceae</taxon>
        <taxon>Suillus</taxon>
    </lineage>
</organism>
<reference evidence="2" key="2">
    <citation type="submission" date="2015-01" db="EMBL/GenBank/DDBJ databases">
        <title>Evolutionary Origins and Diversification of the Mycorrhizal Mutualists.</title>
        <authorList>
            <consortium name="DOE Joint Genome Institute"/>
            <consortium name="Mycorrhizal Genomics Consortium"/>
            <person name="Kohler A."/>
            <person name="Kuo A."/>
            <person name="Nagy L.G."/>
            <person name="Floudas D."/>
            <person name="Copeland A."/>
            <person name="Barry K.W."/>
            <person name="Cichocki N."/>
            <person name="Veneault-Fourrey C."/>
            <person name="LaButti K."/>
            <person name="Lindquist E.A."/>
            <person name="Lipzen A."/>
            <person name="Lundell T."/>
            <person name="Morin E."/>
            <person name="Murat C."/>
            <person name="Riley R."/>
            <person name="Ohm R."/>
            <person name="Sun H."/>
            <person name="Tunlid A."/>
            <person name="Henrissat B."/>
            <person name="Grigoriev I.V."/>
            <person name="Hibbett D.S."/>
            <person name="Martin F."/>
        </authorList>
    </citation>
    <scope>NUCLEOTIDE SEQUENCE [LARGE SCALE GENOMIC DNA]</scope>
    <source>
        <strain evidence="2">UH-Slu-Lm8-n1</strain>
    </source>
</reference>
<sequence length="68" mass="7694">MWPCNGPNSSGNQVSNKYHNTLEIFHGTKNVLYLMLWTQLPTKCQVSGLDHYISRRVSTIPGLSSESR</sequence>
<dbReference type="EMBL" id="KN835134">
    <property type="protein sequence ID" value="KIK49084.1"/>
    <property type="molecule type" value="Genomic_DNA"/>
</dbReference>
<dbReference type="AlphaFoldDB" id="A0A0D0BHJ5"/>
<protein>
    <submittedName>
        <fullName evidence="1">Uncharacterized protein</fullName>
    </submittedName>
</protein>
<reference evidence="1 2" key="1">
    <citation type="submission" date="2014-04" db="EMBL/GenBank/DDBJ databases">
        <authorList>
            <consortium name="DOE Joint Genome Institute"/>
            <person name="Kuo A."/>
            <person name="Ruytinx J."/>
            <person name="Rineau F."/>
            <person name="Colpaert J."/>
            <person name="Kohler A."/>
            <person name="Nagy L.G."/>
            <person name="Floudas D."/>
            <person name="Copeland A."/>
            <person name="Barry K.W."/>
            <person name="Cichocki N."/>
            <person name="Veneault-Fourrey C."/>
            <person name="LaButti K."/>
            <person name="Lindquist E.A."/>
            <person name="Lipzen A."/>
            <person name="Lundell T."/>
            <person name="Morin E."/>
            <person name="Murat C."/>
            <person name="Sun H."/>
            <person name="Tunlid A."/>
            <person name="Henrissat B."/>
            <person name="Grigoriev I.V."/>
            <person name="Hibbett D.S."/>
            <person name="Martin F."/>
            <person name="Nordberg H.P."/>
            <person name="Cantor M.N."/>
            <person name="Hua S.X."/>
        </authorList>
    </citation>
    <scope>NUCLEOTIDE SEQUENCE [LARGE SCALE GENOMIC DNA]</scope>
    <source>
        <strain evidence="1 2">UH-Slu-Lm8-n1</strain>
    </source>
</reference>
<name>A0A0D0BHJ5_9AGAM</name>
<evidence type="ECO:0000313" key="2">
    <source>
        <dbReference type="Proteomes" id="UP000054485"/>
    </source>
</evidence>
<keyword evidence="2" id="KW-1185">Reference proteome</keyword>
<dbReference type="Proteomes" id="UP000054485">
    <property type="component" value="Unassembled WGS sequence"/>
</dbReference>
<accession>A0A0D0BHJ5</accession>